<sequence length="317" mass="35279">MCTLFFTGREMKAQEKTINWEGKPILRVFGEYSQGLNKNTPSQFILNRSYLGYSITTNTPWSGEVVLDLAPVDGRYQMMPKYASVNYDVEKLTVRSGLVETGVGFEHEIEWGHRYVGPAFLYVHGFASSADLGVYLNYRPTDYFKLYASVTNGEGCFNLAVDSRIQFYSGINISTPVGLRLNALAAITPDLKVGDAPKGFAPRTLLGGMVAYNTKPFRVAAEYNVLSHAQFGEDDGIIKGGAIYSTVYLKPELSLFARWDHVDIKVGKTDKSIPKDVICGGLSYRFNKYFGVFPYFKYANVDGYTTASLALGIDFVF</sequence>
<dbReference type="Gene3D" id="2.40.160.10">
    <property type="entry name" value="Porin"/>
    <property type="match status" value="1"/>
</dbReference>
<comment type="caution">
    <text evidence="1">The sequence shown here is derived from an EMBL/GenBank/DDBJ whole genome shotgun (WGS) entry which is preliminary data.</text>
</comment>
<dbReference type="Proteomes" id="UP000030101">
    <property type="component" value="Unassembled WGS sequence"/>
</dbReference>
<evidence type="ECO:0000313" key="2">
    <source>
        <dbReference type="Proteomes" id="UP000030101"/>
    </source>
</evidence>
<organism evidence="1 2">
    <name type="scientific">Porphyromonas canoris</name>
    <dbReference type="NCBI Taxonomy" id="36875"/>
    <lineage>
        <taxon>Bacteria</taxon>
        <taxon>Pseudomonadati</taxon>
        <taxon>Bacteroidota</taxon>
        <taxon>Bacteroidia</taxon>
        <taxon>Bacteroidales</taxon>
        <taxon>Porphyromonadaceae</taxon>
        <taxon>Porphyromonas</taxon>
    </lineage>
</organism>
<evidence type="ECO:0000313" key="1">
    <source>
        <dbReference type="EMBL" id="KGN92185.1"/>
    </source>
</evidence>
<gene>
    <name evidence="1" type="ORF">HQ43_09185</name>
</gene>
<protein>
    <submittedName>
        <fullName evidence="1">Uncharacterized protein</fullName>
    </submittedName>
</protein>
<proteinExistence type="predicted"/>
<reference evidence="1 2" key="1">
    <citation type="submission" date="2014-08" db="EMBL/GenBank/DDBJ databases">
        <title>Porphyromonas canoris strain:OH2762 Genome sequencing.</title>
        <authorList>
            <person name="Wallis C."/>
            <person name="Deusch O."/>
            <person name="O'Flynn C."/>
            <person name="Davis I."/>
            <person name="Jospin G."/>
            <person name="Darling A.E."/>
            <person name="Coil D.A."/>
            <person name="Alexiev A."/>
            <person name="Horsfall A."/>
            <person name="Kirkwood N."/>
            <person name="Harris S."/>
            <person name="Eisen J.A."/>
        </authorList>
    </citation>
    <scope>NUCLEOTIDE SEQUENCE [LARGE SCALE GENOMIC DNA]</scope>
    <source>
        <strain evidence="2">COT-108 OH2762</strain>
    </source>
</reference>
<name>A0ABR4XKH1_9PORP</name>
<dbReference type="InterPro" id="IPR023614">
    <property type="entry name" value="Porin_dom_sf"/>
</dbReference>
<keyword evidence="2" id="KW-1185">Reference proteome</keyword>
<accession>A0ABR4XKH1</accession>
<dbReference type="SUPFAM" id="SSF56935">
    <property type="entry name" value="Porins"/>
    <property type="match status" value="1"/>
</dbReference>
<dbReference type="EMBL" id="JQZV01000013">
    <property type="protein sequence ID" value="KGN92185.1"/>
    <property type="molecule type" value="Genomic_DNA"/>
</dbReference>